<feature type="region of interest" description="Disordered" evidence="1">
    <location>
        <begin position="75"/>
        <end position="158"/>
    </location>
</feature>
<reference evidence="3" key="1">
    <citation type="submission" date="2016-11" db="UniProtKB">
        <authorList>
            <consortium name="WormBaseParasite"/>
        </authorList>
    </citation>
    <scope>IDENTIFICATION</scope>
</reference>
<dbReference type="WBParaSite" id="maker-unitig_24856-snap-gene-0.2-mRNA-1">
    <property type="protein sequence ID" value="maker-unitig_24856-snap-gene-0.2-mRNA-1"/>
    <property type="gene ID" value="maker-unitig_24856-snap-gene-0.2"/>
</dbReference>
<sequence>MLKKIQNLQKREGAPGPELRAGRREHLTNDLTRRLFRLKQSRLLEADEKLEAAEEKESPAVGLKQSRRCCCRRCHLQRGGPETSRAEVPLSSSTSDMQPHQTSLKSDLENLRQQLDQSQAEHQPQDEQAGAGGALPAVQENTRLKRAPSDGVGQAATG</sequence>
<evidence type="ECO:0000313" key="2">
    <source>
        <dbReference type="Proteomes" id="UP000095280"/>
    </source>
</evidence>
<accession>A0A1I8F8R4</accession>
<protein>
    <submittedName>
        <fullName evidence="3">CDK5 regulatory subunit associated protein 2</fullName>
    </submittedName>
</protein>
<evidence type="ECO:0000256" key="1">
    <source>
        <dbReference type="SAM" id="MobiDB-lite"/>
    </source>
</evidence>
<proteinExistence type="predicted"/>
<keyword evidence="2" id="KW-1185">Reference proteome</keyword>
<name>A0A1I8F8R4_9PLAT</name>
<feature type="region of interest" description="Disordered" evidence="1">
    <location>
        <begin position="1"/>
        <end position="26"/>
    </location>
</feature>
<dbReference type="AlphaFoldDB" id="A0A1I8F8R4"/>
<organism evidence="2 3">
    <name type="scientific">Macrostomum lignano</name>
    <dbReference type="NCBI Taxonomy" id="282301"/>
    <lineage>
        <taxon>Eukaryota</taxon>
        <taxon>Metazoa</taxon>
        <taxon>Spiralia</taxon>
        <taxon>Lophotrochozoa</taxon>
        <taxon>Platyhelminthes</taxon>
        <taxon>Rhabditophora</taxon>
        <taxon>Macrostomorpha</taxon>
        <taxon>Macrostomida</taxon>
        <taxon>Macrostomidae</taxon>
        <taxon>Macrostomum</taxon>
    </lineage>
</organism>
<evidence type="ECO:0000313" key="3">
    <source>
        <dbReference type="WBParaSite" id="maker-unitig_24856-snap-gene-0.2-mRNA-1"/>
    </source>
</evidence>
<dbReference type="Proteomes" id="UP000095280">
    <property type="component" value="Unplaced"/>
</dbReference>
<feature type="compositionally biased region" description="Polar residues" evidence="1">
    <location>
        <begin position="90"/>
        <end position="122"/>
    </location>
</feature>